<organism evidence="1 2">
    <name type="scientific">Xanthobacter agilis</name>
    <dbReference type="NCBI Taxonomy" id="47492"/>
    <lineage>
        <taxon>Bacteria</taxon>
        <taxon>Pseudomonadati</taxon>
        <taxon>Pseudomonadota</taxon>
        <taxon>Alphaproteobacteria</taxon>
        <taxon>Hyphomicrobiales</taxon>
        <taxon>Xanthobacteraceae</taxon>
        <taxon>Xanthobacter</taxon>
    </lineage>
</organism>
<evidence type="ECO:0000313" key="2">
    <source>
        <dbReference type="Proteomes" id="UP001241747"/>
    </source>
</evidence>
<protein>
    <submittedName>
        <fullName evidence="1">Uncharacterized protein</fullName>
    </submittedName>
</protein>
<comment type="caution">
    <text evidence="1">The sequence shown here is derived from an EMBL/GenBank/DDBJ whole genome shotgun (WGS) entry which is preliminary data.</text>
</comment>
<reference evidence="1 2" key="1">
    <citation type="submission" date="2023-07" db="EMBL/GenBank/DDBJ databases">
        <title>Genomic Encyclopedia of Type Strains, Phase IV (KMG-IV): sequencing the most valuable type-strain genomes for metagenomic binning, comparative biology and taxonomic classification.</title>
        <authorList>
            <person name="Goeker M."/>
        </authorList>
    </citation>
    <scope>NUCLEOTIDE SEQUENCE [LARGE SCALE GENOMIC DNA]</scope>
    <source>
        <strain evidence="1 2">DSM 3770</strain>
    </source>
</reference>
<accession>A0ABU0LK31</accession>
<dbReference type="RefSeq" id="WP_237347765.1">
    <property type="nucleotide sequence ID" value="NZ_JABWGX010000051.1"/>
</dbReference>
<keyword evidence="2" id="KW-1185">Reference proteome</keyword>
<name>A0ABU0LK31_XANAG</name>
<dbReference type="Proteomes" id="UP001241747">
    <property type="component" value="Unassembled WGS sequence"/>
</dbReference>
<gene>
    <name evidence="1" type="ORF">QOZ94_004330</name>
</gene>
<dbReference type="EMBL" id="JAUSVY010000023">
    <property type="protein sequence ID" value="MDQ0507506.1"/>
    <property type="molecule type" value="Genomic_DNA"/>
</dbReference>
<sequence>MAKKKRWNAMPFPALVAALWERCGDHFVRADEEPPDSIPDLTTGGSGVAYGSLYVDWRLPYGAT</sequence>
<proteinExistence type="predicted"/>
<evidence type="ECO:0000313" key="1">
    <source>
        <dbReference type="EMBL" id="MDQ0507506.1"/>
    </source>
</evidence>